<dbReference type="GO" id="GO:0006412">
    <property type="term" value="P:translation"/>
    <property type="evidence" value="ECO:0007669"/>
    <property type="project" value="UniProtKB-UniRule"/>
</dbReference>
<sequence>MKNRYLQSFEDTQIKAQPPRFKAGDTLRLGIRIQEGDKMRTQNFEGVCISLRGSGVGKTFCVRKVGANGVGVERIFPLYSASLASIEVLRVGRVRRAKLYYLRHRKGKAARIKEVRKLEKGKEVGV</sequence>
<proteinExistence type="inferred from homology"/>
<dbReference type="PANTHER" id="PTHR15680">
    <property type="entry name" value="RIBOSOMAL PROTEIN L19"/>
    <property type="match status" value="1"/>
</dbReference>
<evidence type="ECO:0000313" key="7">
    <source>
        <dbReference type="EMBL" id="CRF41569.1"/>
    </source>
</evidence>
<dbReference type="SUPFAM" id="SSF50104">
    <property type="entry name" value="Translation proteins SH3-like domain"/>
    <property type="match status" value="1"/>
</dbReference>
<accession>A0A0K2Y5M6</accession>
<dbReference type="PANTHER" id="PTHR15680:SF9">
    <property type="entry name" value="LARGE RIBOSOMAL SUBUNIT PROTEIN BL19M"/>
    <property type="match status" value="1"/>
</dbReference>
<dbReference type="Proteomes" id="UP000041394">
    <property type="component" value="Unassembled WGS sequence"/>
</dbReference>
<reference evidence="12 13" key="3">
    <citation type="submission" date="2014-12" db="EMBL/GenBank/DDBJ databases">
        <authorList>
            <person name="Jaenicke S."/>
        </authorList>
    </citation>
    <scope>NUCLEOTIDE SEQUENCE [LARGE SCALE GENOMIC DNA]</scope>
</reference>
<dbReference type="PROSITE" id="PS01015">
    <property type="entry name" value="RIBOSOMAL_L19"/>
    <property type="match status" value="1"/>
</dbReference>
<evidence type="ECO:0000256" key="2">
    <source>
        <dbReference type="ARBA" id="ARBA00022980"/>
    </source>
</evidence>
<dbReference type="Proteomes" id="UP000045175">
    <property type="component" value="Unassembled WGS sequence"/>
</dbReference>
<evidence type="ECO:0000313" key="12">
    <source>
        <dbReference type="Proteomes" id="UP000041394"/>
    </source>
</evidence>
<evidence type="ECO:0000313" key="11">
    <source>
        <dbReference type="Proteomes" id="UP000038622"/>
    </source>
</evidence>
<evidence type="ECO:0000256" key="3">
    <source>
        <dbReference type="ARBA" id="ARBA00023274"/>
    </source>
</evidence>
<dbReference type="STRING" id="1578720.HAL011_13700"/>
<comment type="function">
    <text evidence="5 6">This protein is located at the 30S-50S ribosomal subunit interface and may play a role in the structure and function of the aminoacyl-tRNA binding site.</text>
</comment>
<comment type="similarity">
    <text evidence="1 5 6">Belongs to the bacterial ribosomal protein bL19 family.</text>
</comment>
<evidence type="ECO:0000256" key="1">
    <source>
        <dbReference type="ARBA" id="ARBA00005781"/>
    </source>
</evidence>
<dbReference type="EMBL" id="CDMH01000059">
    <property type="protein sequence ID" value="CRF43245.1"/>
    <property type="molecule type" value="Genomic_DNA"/>
</dbReference>
<dbReference type="HAMAP" id="MF_00402">
    <property type="entry name" value="Ribosomal_bL19"/>
    <property type="match status" value="1"/>
</dbReference>
<dbReference type="GO" id="GO:0003735">
    <property type="term" value="F:structural constituent of ribosome"/>
    <property type="evidence" value="ECO:0007669"/>
    <property type="project" value="InterPro"/>
</dbReference>
<dbReference type="InterPro" id="IPR001857">
    <property type="entry name" value="Ribosomal_bL19"/>
</dbReference>
<protein>
    <recommendedName>
        <fullName evidence="4 5">Large ribosomal subunit protein bL19</fullName>
    </recommendedName>
</protein>
<dbReference type="Gene3D" id="2.30.30.790">
    <property type="match status" value="1"/>
</dbReference>
<evidence type="ECO:0000256" key="5">
    <source>
        <dbReference type="HAMAP-Rule" id="MF_00402"/>
    </source>
</evidence>
<dbReference type="PIRSF" id="PIRSF002191">
    <property type="entry name" value="Ribosomal_L19"/>
    <property type="match status" value="1"/>
</dbReference>
<evidence type="ECO:0000256" key="6">
    <source>
        <dbReference type="RuleBase" id="RU000559"/>
    </source>
</evidence>
<evidence type="ECO:0000256" key="4">
    <source>
        <dbReference type="ARBA" id="ARBA00035171"/>
    </source>
</evidence>
<keyword evidence="11" id="KW-1185">Reference proteome</keyword>
<dbReference type="PRINTS" id="PR00061">
    <property type="entry name" value="RIBOSOMALL19"/>
</dbReference>
<evidence type="ECO:0000313" key="10">
    <source>
        <dbReference type="EMBL" id="CRF52435.1"/>
    </source>
</evidence>
<evidence type="ECO:0000313" key="13">
    <source>
        <dbReference type="Proteomes" id="UP000043437"/>
    </source>
</evidence>
<dbReference type="EMBL" id="CDMN01000067">
    <property type="protein sequence ID" value="CRF44954.1"/>
    <property type="molecule type" value="Genomic_DNA"/>
</dbReference>
<dbReference type="NCBIfam" id="TIGR01024">
    <property type="entry name" value="rplS_bact"/>
    <property type="match status" value="1"/>
</dbReference>
<evidence type="ECO:0000313" key="9">
    <source>
        <dbReference type="EMBL" id="CRF44954.1"/>
    </source>
</evidence>
<reference evidence="10" key="1">
    <citation type="submission" date="2014-12" db="EMBL/GenBank/DDBJ databases">
        <title>Whole genome sequences of four Staphylococcus schleiferi canine isolates.</title>
        <authorList>
            <person name="Misic A.M."/>
            <person name="Cain C."/>
            <person name="Morris D.O."/>
            <person name="Rankin S."/>
            <person name="Beiting D."/>
        </authorList>
    </citation>
    <scope>NUCLEOTIDE SEQUENCE</scope>
    <source>
        <strain evidence="7">ASB11</strain>
        <strain evidence="8">ASB13</strain>
        <strain evidence="10">ASB7</strain>
        <strain evidence="9">ASB9</strain>
    </source>
</reference>
<gene>
    <name evidence="5" type="primary">rplS</name>
    <name evidence="7" type="ORF">HAL011_13700</name>
    <name evidence="8" type="ORF">HAL013_14710</name>
    <name evidence="10" type="ORF">HAL07_05610</name>
    <name evidence="9" type="ORF">HAL09_15800</name>
</gene>
<dbReference type="OrthoDB" id="9803541at2"/>
<dbReference type="FunFam" id="2.30.30.790:FF:000001">
    <property type="entry name" value="50S ribosomal protein L19"/>
    <property type="match status" value="1"/>
</dbReference>
<keyword evidence="2 5" id="KW-0689">Ribosomal protein</keyword>
<dbReference type="Proteomes" id="UP000038622">
    <property type="component" value="Unassembled WGS sequence"/>
</dbReference>
<dbReference type="InterPro" id="IPR008991">
    <property type="entry name" value="Translation_prot_SH3-like_sf"/>
</dbReference>
<keyword evidence="3 5" id="KW-0687">Ribonucleoprotein</keyword>
<dbReference type="InterPro" id="IPR018257">
    <property type="entry name" value="Ribosomal_bL19_CS"/>
</dbReference>
<dbReference type="GeneID" id="82131569"/>
<dbReference type="GO" id="GO:0022625">
    <property type="term" value="C:cytosolic large ribosomal subunit"/>
    <property type="evidence" value="ECO:0007669"/>
    <property type="project" value="TreeGrafter"/>
</dbReference>
<dbReference type="Proteomes" id="UP000043437">
    <property type="component" value="Unassembled WGS sequence"/>
</dbReference>
<dbReference type="EMBL" id="CDML01000044">
    <property type="protein sequence ID" value="CRF41569.1"/>
    <property type="molecule type" value="Genomic_DNA"/>
</dbReference>
<evidence type="ECO:0000313" key="8">
    <source>
        <dbReference type="EMBL" id="CRF43245.1"/>
    </source>
</evidence>
<organism evidence="10 13">
    <name type="scientific">Helicobacter ailurogastricus</name>
    <dbReference type="NCBI Taxonomy" id="1578720"/>
    <lineage>
        <taxon>Bacteria</taxon>
        <taxon>Pseudomonadati</taxon>
        <taxon>Campylobacterota</taxon>
        <taxon>Epsilonproteobacteria</taxon>
        <taxon>Campylobacterales</taxon>
        <taxon>Helicobacteraceae</taxon>
        <taxon>Helicobacter</taxon>
    </lineage>
</organism>
<dbReference type="Pfam" id="PF01245">
    <property type="entry name" value="Ribosomal_L19"/>
    <property type="match status" value="1"/>
</dbReference>
<name>A0A0K2Y5M6_9HELI</name>
<dbReference type="InterPro" id="IPR038657">
    <property type="entry name" value="Ribosomal_bL19_sf"/>
</dbReference>
<dbReference type="RefSeq" id="WP_053941822.1">
    <property type="nucleotide sequence ID" value="NZ_CDMG01000002.1"/>
</dbReference>
<reference evidence="11" key="2">
    <citation type="submission" date="2014-12" db="EMBL/GenBank/DDBJ databases">
        <authorList>
            <person name="Smet A."/>
        </authorList>
    </citation>
    <scope>NUCLEOTIDE SEQUENCE [LARGE SCALE GENOMIC DNA]</scope>
</reference>
<dbReference type="AlphaFoldDB" id="A0A0K2Y5M6"/>
<dbReference type="EMBL" id="CDMG01000002">
    <property type="protein sequence ID" value="CRF52435.1"/>
    <property type="molecule type" value="Genomic_DNA"/>
</dbReference>